<protein>
    <submittedName>
        <fullName evidence="1">Uncharacterized protein</fullName>
    </submittedName>
</protein>
<reference evidence="1" key="1">
    <citation type="submission" date="2014-11" db="EMBL/GenBank/DDBJ databases">
        <authorList>
            <person name="Amaro Gonzalez C."/>
        </authorList>
    </citation>
    <scope>NUCLEOTIDE SEQUENCE</scope>
</reference>
<dbReference type="EMBL" id="GBXM01087526">
    <property type="protein sequence ID" value="JAH21051.1"/>
    <property type="molecule type" value="Transcribed_RNA"/>
</dbReference>
<accession>A0A0E9QVR3</accession>
<name>A0A0E9QVR3_ANGAN</name>
<dbReference type="EMBL" id="GBXM01103794">
    <property type="protein sequence ID" value="JAH04783.1"/>
    <property type="molecule type" value="Transcribed_RNA"/>
</dbReference>
<sequence>MGRLQITDGRKDKDHMIHRMNRLKEEMESVAQELQYNNGIIESLGSMNTGPGI</sequence>
<proteinExistence type="predicted"/>
<organism evidence="1">
    <name type="scientific">Anguilla anguilla</name>
    <name type="common">European freshwater eel</name>
    <name type="synonym">Muraena anguilla</name>
    <dbReference type="NCBI Taxonomy" id="7936"/>
    <lineage>
        <taxon>Eukaryota</taxon>
        <taxon>Metazoa</taxon>
        <taxon>Chordata</taxon>
        <taxon>Craniata</taxon>
        <taxon>Vertebrata</taxon>
        <taxon>Euteleostomi</taxon>
        <taxon>Actinopterygii</taxon>
        <taxon>Neopterygii</taxon>
        <taxon>Teleostei</taxon>
        <taxon>Anguilliformes</taxon>
        <taxon>Anguillidae</taxon>
        <taxon>Anguilla</taxon>
    </lineage>
</organism>
<reference evidence="1" key="2">
    <citation type="journal article" date="2015" name="Fish Shellfish Immunol.">
        <title>Early steps in the European eel (Anguilla anguilla)-Vibrio vulnificus interaction in the gills: Role of the RtxA13 toxin.</title>
        <authorList>
            <person name="Callol A."/>
            <person name="Pajuelo D."/>
            <person name="Ebbesson L."/>
            <person name="Teles M."/>
            <person name="MacKenzie S."/>
            <person name="Amaro C."/>
        </authorList>
    </citation>
    <scope>NUCLEOTIDE SEQUENCE</scope>
</reference>
<dbReference type="AlphaFoldDB" id="A0A0E9QVR3"/>
<evidence type="ECO:0000313" key="1">
    <source>
        <dbReference type="EMBL" id="JAH21051.1"/>
    </source>
</evidence>